<dbReference type="Proteomes" id="UP001283361">
    <property type="component" value="Unassembled WGS sequence"/>
</dbReference>
<accession>A0AAE0ZD51</accession>
<evidence type="ECO:0000313" key="2">
    <source>
        <dbReference type="Proteomes" id="UP001283361"/>
    </source>
</evidence>
<dbReference type="EMBL" id="JAWDGP010004170">
    <property type="protein sequence ID" value="KAK3767088.1"/>
    <property type="molecule type" value="Genomic_DNA"/>
</dbReference>
<protein>
    <submittedName>
        <fullName evidence="1">Uncharacterized protein</fullName>
    </submittedName>
</protein>
<reference evidence="1" key="1">
    <citation type="journal article" date="2023" name="G3 (Bethesda)">
        <title>A reference genome for the long-term kleptoplast-retaining sea slug Elysia crispata morphotype clarki.</title>
        <authorList>
            <person name="Eastman K.E."/>
            <person name="Pendleton A.L."/>
            <person name="Shaikh M.A."/>
            <person name="Suttiyut T."/>
            <person name="Ogas R."/>
            <person name="Tomko P."/>
            <person name="Gavelis G."/>
            <person name="Widhalm J.R."/>
            <person name="Wisecaver J.H."/>
        </authorList>
    </citation>
    <scope>NUCLEOTIDE SEQUENCE</scope>
    <source>
        <strain evidence="1">ECLA1</strain>
    </source>
</reference>
<organism evidence="1 2">
    <name type="scientific">Elysia crispata</name>
    <name type="common">lettuce slug</name>
    <dbReference type="NCBI Taxonomy" id="231223"/>
    <lineage>
        <taxon>Eukaryota</taxon>
        <taxon>Metazoa</taxon>
        <taxon>Spiralia</taxon>
        <taxon>Lophotrochozoa</taxon>
        <taxon>Mollusca</taxon>
        <taxon>Gastropoda</taxon>
        <taxon>Heterobranchia</taxon>
        <taxon>Euthyneura</taxon>
        <taxon>Panpulmonata</taxon>
        <taxon>Sacoglossa</taxon>
        <taxon>Placobranchoidea</taxon>
        <taxon>Plakobranchidae</taxon>
        <taxon>Elysia</taxon>
    </lineage>
</organism>
<dbReference type="AlphaFoldDB" id="A0AAE0ZD51"/>
<proteinExistence type="predicted"/>
<evidence type="ECO:0000313" key="1">
    <source>
        <dbReference type="EMBL" id="KAK3767088.1"/>
    </source>
</evidence>
<sequence>MEKTSAMVEEHTLLKSSQANVRREVSAKRCPVVLWFSPCHTSHMALLSPRSSALNSATIALEWLTVPVRLSSWYGTGLLLTLALDSPWALGRVFKDSDASRPVSGADGKSPPTCSCAHGYLSAGRLETKNVDSL</sequence>
<name>A0AAE0ZD51_9GAST</name>
<gene>
    <name evidence="1" type="ORF">RRG08_017962</name>
</gene>
<keyword evidence="2" id="KW-1185">Reference proteome</keyword>
<comment type="caution">
    <text evidence="1">The sequence shown here is derived from an EMBL/GenBank/DDBJ whole genome shotgun (WGS) entry which is preliminary data.</text>
</comment>